<evidence type="ECO:0000256" key="1">
    <source>
        <dbReference type="SAM" id="MobiDB-lite"/>
    </source>
</evidence>
<dbReference type="InterPro" id="IPR021374">
    <property type="entry name" value="DUF2996"/>
</dbReference>
<dbReference type="GO" id="GO:0009579">
    <property type="term" value="C:thylakoid"/>
    <property type="evidence" value="ECO:0000318"/>
    <property type="project" value="GO_Central"/>
</dbReference>
<dbReference type="OMA" id="FIKNDVP"/>
<comment type="caution">
    <text evidence="2">The sequence shown here is derived from an EMBL/GenBank/DDBJ whole genome shotgun (WGS) entry which is preliminary data.</text>
</comment>
<dbReference type="OrthoDB" id="5873279at2759"/>
<accession>A0A0K9PGX5</accession>
<protein>
    <submittedName>
        <fullName evidence="2">Uncharacterized protein</fullName>
    </submittedName>
</protein>
<gene>
    <name evidence="2" type="ORF">ZOSMA_266G00030</name>
</gene>
<dbReference type="Proteomes" id="UP000036987">
    <property type="component" value="Unassembled WGS sequence"/>
</dbReference>
<sequence length="189" mass="20814">MASSSSSICVQLTQKNLNSGNLPPPREVAQHGARRLWSATKLLGGSFNGKISCSSDSPTAITDAKKKKPVAKPPAKPLPELMEDEVIPSLRSTLEQQPEISQIDLSFCDNKLQGSFLKKDVAHFFWAFFPNGILTGPKGFSLSSYGSDMSTVEPFLIDERRITSKHIVFWVIKRLAAQGILPVWEQIES</sequence>
<dbReference type="EMBL" id="LFYR01000907">
    <property type="protein sequence ID" value="KMZ67490.1"/>
    <property type="molecule type" value="Genomic_DNA"/>
</dbReference>
<evidence type="ECO:0000313" key="3">
    <source>
        <dbReference type="Proteomes" id="UP000036987"/>
    </source>
</evidence>
<feature type="region of interest" description="Disordered" evidence="1">
    <location>
        <begin position="58"/>
        <end position="77"/>
    </location>
</feature>
<proteinExistence type="predicted"/>
<dbReference type="AlphaFoldDB" id="A0A0K9PGX5"/>
<reference evidence="3" key="1">
    <citation type="journal article" date="2016" name="Nature">
        <title>The genome of the seagrass Zostera marina reveals angiosperm adaptation to the sea.</title>
        <authorList>
            <person name="Olsen J.L."/>
            <person name="Rouze P."/>
            <person name="Verhelst B."/>
            <person name="Lin Y.-C."/>
            <person name="Bayer T."/>
            <person name="Collen J."/>
            <person name="Dattolo E."/>
            <person name="De Paoli E."/>
            <person name="Dittami S."/>
            <person name="Maumus F."/>
            <person name="Michel G."/>
            <person name="Kersting A."/>
            <person name="Lauritano C."/>
            <person name="Lohaus R."/>
            <person name="Toepel M."/>
            <person name="Tonon T."/>
            <person name="Vanneste K."/>
            <person name="Amirebrahimi M."/>
            <person name="Brakel J."/>
            <person name="Bostroem C."/>
            <person name="Chovatia M."/>
            <person name="Grimwood J."/>
            <person name="Jenkins J.W."/>
            <person name="Jueterbock A."/>
            <person name="Mraz A."/>
            <person name="Stam W.T."/>
            <person name="Tice H."/>
            <person name="Bornberg-Bauer E."/>
            <person name="Green P.J."/>
            <person name="Pearson G.A."/>
            <person name="Procaccini G."/>
            <person name="Duarte C.M."/>
            <person name="Schmutz J."/>
            <person name="Reusch T.B.H."/>
            <person name="Van de Peer Y."/>
        </authorList>
    </citation>
    <scope>NUCLEOTIDE SEQUENCE [LARGE SCALE GENOMIC DNA]</scope>
    <source>
        <strain evidence="3">cv. Finnish</strain>
    </source>
</reference>
<name>A0A0K9PGX5_ZOSMR</name>
<keyword evidence="3" id="KW-1185">Reference proteome</keyword>
<organism evidence="2 3">
    <name type="scientific">Zostera marina</name>
    <name type="common">Eelgrass</name>
    <dbReference type="NCBI Taxonomy" id="29655"/>
    <lineage>
        <taxon>Eukaryota</taxon>
        <taxon>Viridiplantae</taxon>
        <taxon>Streptophyta</taxon>
        <taxon>Embryophyta</taxon>
        <taxon>Tracheophyta</taxon>
        <taxon>Spermatophyta</taxon>
        <taxon>Magnoliopsida</taxon>
        <taxon>Liliopsida</taxon>
        <taxon>Zosteraceae</taxon>
        <taxon>Zostera</taxon>
    </lineage>
</organism>
<dbReference type="Pfam" id="PF11210">
    <property type="entry name" value="DUF2996"/>
    <property type="match status" value="1"/>
</dbReference>
<evidence type="ECO:0000313" key="2">
    <source>
        <dbReference type="EMBL" id="KMZ67490.1"/>
    </source>
</evidence>
<dbReference type="PANTHER" id="PTHR36341:SF3">
    <property type="entry name" value="DUF2996 FAMILY PROTEIN"/>
    <property type="match status" value="1"/>
</dbReference>
<dbReference type="STRING" id="29655.A0A0K9PGX5"/>
<dbReference type="PANTHER" id="PTHR36341">
    <property type="entry name" value="DUF2996 FAMILY PROTEIN"/>
    <property type="match status" value="1"/>
</dbReference>